<dbReference type="InterPro" id="IPR034660">
    <property type="entry name" value="DinB/YfiT-like"/>
</dbReference>
<dbReference type="Proteomes" id="UP000243342">
    <property type="component" value="Unassembled WGS sequence"/>
</dbReference>
<name>A0A1J7BD57_9ACTN</name>
<dbReference type="RefSeq" id="WP_071657480.1">
    <property type="nucleotide sequence ID" value="NZ_MLCF01000085.1"/>
</dbReference>
<evidence type="ECO:0000259" key="1">
    <source>
        <dbReference type="Pfam" id="PF12867"/>
    </source>
</evidence>
<comment type="caution">
    <text evidence="2">The sequence shown here is derived from an EMBL/GenBank/DDBJ whole genome shotgun (WGS) entry which is preliminary data.</text>
</comment>
<gene>
    <name evidence="2" type="ORF">BIV57_15625</name>
</gene>
<accession>A0A1J7BD57</accession>
<dbReference type="AlphaFoldDB" id="A0A1J7BD57"/>
<dbReference type="Pfam" id="PF12867">
    <property type="entry name" value="DinB_2"/>
    <property type="match status" value="1"/>
</dbReference>
<feature type="domain" description="DinB-like" evidence="1">
    <location>
        <begin position="52"/>
        <end position="159"/>
    </location>
</feature>
<dbReference type="EMBL" id="MLCF01000085">
    <property type="protein sequence ID" value="OIV36582.1"/>
    <property type="molecule type" value="Genomic_DNA"/>
</dbReference>
<dbReference type="SUPFAM" id="SSF109854">
    <property type="entry name" value="DinB/YfiT-like putative metalloenzymes"/>
    <property type="match status" value="1"/>
</dbReference>
<reference evidence="2 3" key="1">
    <citation type="submission" date="2016-10" db="EMBL/GenBank/DDBJ databases">
        <title>Genome sequence of Streptomyces gilvigriseus MUSC 26.</title>
        <authorList>
            <person name="Lee L.-H."/>
            <person name="Ser H.-L."/>
        </authorList>
    </citation>
    <scope>NUCLEOTIDE SEQUENCE [LARGE SCALE GENOMIC DNA]</scope>
    <source>
        <strain evidence="2 3">MUSC 26</strain>
    </source>
</reference>
<evidence type="ECO:0000313" key="2">
    <source>
        <dbReference type="EMBL" id="OIV36582.1"/>
    </source>
</evidence>
<sequence length="176" mass="19601">MAVDWNHELIEQFDFIWNLAHAPALEELTDEEYLWEPVPGCWSIRPTGIEFQWPAPEPAPVTTIAWRLSHVAVGVFGIRASNHFGDGSLTEESAERPLTAKEGVAYLKEQYGRWRSGVESLDEEGLARPVGPAEGPYAESPMATLVLHLNREAIHHLSEVSLMRDLYRASGGARLG</sequence>
<proteinExistence type="predicted"/>
<dbReference type="InterPro" id="IPR024775">
    <property type="entry name" value="DinB-like"/>
</dbReference>
<evidence type="ECO:0000313" key="3">
    <source>
        <dbReference type="Proteomes" id="UP000243342"/>
    </source>
</evidence>
<organism evidence="2 3">
    <name type="scientific">Mangrovactinospora gilvigrisea</name>
    <dbReference type="NCBI Taxonomy" id="1428644"/>
    <lineage>
        <taxon>Bacteria</taxon>
        <taxon>Bacillati</taxon>
        <taxon>Actinomycetota</taxon>
        <taxon>Actinomycetes</taxon>
        <taxon>Kitasatosporales</taxon>
        <taxon>Streptomycetaceae</taxon>
        <taxon>Mangrovactinospora</taxon>
    </lineage>
</organism>
<dbReference type="STRING" id="1428644.BIV57_15625"/>
<keyword evidence="3" id="KW-1185">Reference proteome</keyword>
<dbReference type="OrthoDB" id="5022306at2"/>
<protein>
    <recommendedName>
        <fullName evidence="1">DinB-like domain-containing protein</fullName>
    </recommendedName>
</protein>
<dbReference type="Gene3D" id="1.20.120.450">
    <property type="entry name" value="dinb family like domain"/>
    <property type="match status" value="1"/>
</dbReference>